<organism evidence="1 2">
    <name type="scientific">Dovyalis caffra</name>
    <dbReference type="NCBI Taxonomy" id="77055"/>
    <lineage>
        <taxon>Eukaryota</taxon>
        <taxon>Viridiplantae</taxon>
        <taxon>Streptophyta</taxon>
        <taxon>Embryophyta</taxon>
        <taxon>Tracheophyta</taxon>
        <taxon>Spermatophyta</taxon>
        <taxon>Magnoliopsida</taxon>
        <taxon>eudicotyledons</taxon>
        <taxon>Gunneridae</taxon>
        <taxon>Pentapetalae</taxon>
        <taxon>rosids</taxon>
        <taxon>fabids</taxon>
        <taxon>Malpighiales</taxon>
        <taxon>Salicaceae</taxon>
        <taxon>Flacourtieae</taxon>
        <taxon>Dovyalis</taxon>
    </lineage>
</organism>
<evidence type="ECO:0000313" key="1">
    <source>
        <dbReference type="EMBL" id="CAK7329190.1"/>
    </source>
</evidence>
<dbReference type="EMBL" id="CAWUPB010000913">
    <property type="protein sequence ID" value="CAK7329190.1"/>
    <property type="molecule type" value="Genomic_DNA"/>
</dbReference>
<comment type="caution">
    <text evidence="1">The sequence shown here is derived from an EMBL/GenBank/DDBJ whole genome shotgun (WGS) entry which is preliminary data.</text>
</comment>
<protein>
    <submittedName>
        <fullName evidence="1">Uncharacterized protein</fullName>
    </submittedName>
</protein>
<evidence type="ECO:0000313" key="2">
    <source>
        <dbReference type="Proteomes" id="UP001314170"/>
    </source>
</evidence>
<keyword evidence="2" id="KW-1185">Reference proteome</keyword>
<dbReference type="AlphaFoldDB" id="A0AAV1R821"/>
<dbReference type="Proteomes" id="UP001314170">
    <property type="component" value="Unassembled WGS sequence"/>
</dbReference>
<name>A0AAV1R821_9ROSI</name>
<sequence length="151" mass="16587">MLVKEGVQGSVKRVAILIKPKSLAFNPDTFYSDSWILFIVTWTLRKEQILTAPLLLAPGLRPAVSCMLCNTGGVTCIQPHKIQDHTETGMQKQITGNSDRPKHIIKTSNKTTPGVSRAFNTPGLILDPSIAFFSEKLAKTLKVHVPGKHTN</sequence>
<reference evidence="1 2" key="1">
    <citation type="submission" date="2024-01" db="EMBL/GenBank/DDBJ databases">
        <authorList>
            <person name="Waweru B."/>
        </authorList>
    </citation>
    <scope>NUCLEOTIDE SEQUENCE [LARGE SCALE GENOMIC DNA]</scope>
</reference>
<gene>
    <name evidence="1" type="ORF">DCAF_LOCUS6938</name>
</gene>
<accession>A0AAV1R821</accession>
<proteinExistence type="predicted"/>